<feature type="binding site" evidence="27">
    <location>
        <position position="941"/>
    </location>
    <ligand>
        <name>Zn(2+)</name>
        <dbReference type="ChEBI" id="CHEBI:29105"/>
        <label>2</label>
        <note>catalytic</note>
    </ligand>
</feature>
<keyword evidence="6 23" id="KW-0479">Metal-binding</keyword>
<accession>A0A084WT83</accession>
<dbReference type="PROSITE" id="PS00452">
    <property type="entry name" value="GUANYLATE_CYCLASE_1"/>
    <property type="match status" value="1"/>
</dbReference>
<evidence type="ECO:0000256" key="2">
    <source>
        <dbReference type="ARBA" id="ARBA00008139"/>
    </source>
</evidence>
<keyword evidence="35" id="KW-1185">Reference proteome</keyword>
<feature type="transmembrane region" description="Helical" evidence="31">
    <location>
        <begin position="202"/>
        <end position="223"/>
    </location>
</feature>
<evidence type="ECO:0000256" key="7">
    <source>
        <dbReference type="ARBA" id="ARBA00022729"/>
    </source>
</evidence>
<keyword evidence="15" id="KW-0456">Lyase</keyword>
<feature type="binding site" evidence="27">
    <location>
        <position position="917"/>
    </location>
    <ligand>
        <name>Zn(2+)</name>
        <dbReference type="ChEBI" id="CHEBI:29105"/>
        <label>2</label>
        <note>catalytic</note>
    </ligand>
</feature>
<evidence type="ECO:0000256" key="15">
    <source>
        <dbReference type="ARBA" id="ARBA00023239"/>
    </source>
</evidence>
<feature type="active site" description="Proton donor 2" evidence="21">
    <location>
        <position position="1634"/>
    </location>
</feature>
<dbReference type="GO" id="GO:0022857">
    <property type="term" value="F:transmembrane transporter activity"/>
    <property type="evidence" value="ECO:0007669"/>
    <property type="project" value="InterPro"/>
</dbReference>
<dbReference type="InterPro" id="IPR011645">
    <property type="entry name" value="HNOB_dom_associated"/>
</dbReference>
<keyword evidence="16" id="KW-0141">cGMP biosynthesis</keyword>
<dbReference type="Gene3D" id="6.10.250.780">
    <property type="match status" value="1"/>
</dbReference>
<evidence type="ECO:0000256" key="1">
    <source>
        <dbReference type="ARBA" id="ARBA00004496"/>
    </source>
</evidence>
<evidence type="ECO:0000256" key="30">
    <source>
        <dbReference type="SAM" id="MobiDB-lite"/>
    </source>
</evidence>
<dbReference type="GO" id="GO:0004383">
    <property type="term" value="F:guanylate cyclase activity"/>
    <property type="evidence" value="ECO:0007669"/>
    <property type="project" value="InterPro"/>
</dbReference>
<evidence type="ECO:0000256" key="17">
    <source>
        <dbReference type="ARBA" id="ARBA00036868"/>
    </source>
</evidence>
<feature type="transmembrane region" description="Helical" evidence="31">
    <location>
        <begin position="229"/>
        <end position="251"/>
    </location>
</feature>
<feature type="transmembrane region" description="Helical" evidence="31">
    <location>
        <begin position="425"/>
        <end position="445"/>
    </location>
</feature>
<dbReference type="GO" id="GO:0008237">
    <property type="term" value="F:metallopeptidase activity"/>
    <property type="evidence" value="ECO:0007669"/>
    <property type="project" value="UniProtKB-KW"/>
</dbReference>
<keyword evidence="31" id="KW-1133">Transmembrane helix</keyword>
<feature type="glycosylation site" description="N-linked (GlcNAc...) asparagine" evidence="25">
    <location>
        <position position="843"/>
    </location>
</feature>
<evidence type="ECO:0000256" key="25">
    <source>
        <dbReference type="PIRSR" id="PIRSR601548-5"/>
    </source>
</evidence>
<dbReference type="InterPro" id="IPR001548">
    <property type="entry name" value="Peptidase_M2"/>
</dbReference>
<dbReference type="InterPro" id="IPR036259">
    <property type="entry name" value="MFS_trans_sf"/>
</dbReference>
<dbReference type="GO" id="GO:0005886">
    <property type="term" value="C:plasma membrane"/>
    <property type="evidence" value="ECO:0007669"/>
    <property type="project" value="TreeGrafter"/>
</dbReference>
<feature type="transmembrane region" description="Helical" evidence="31">
    <location>
        <begin position="457"/>
        <end position="478"/>
    </location>
</feature>
<evidence type="ECO:0000313" key="35">
    <source>
        <dbReference type="Proteomes" id="UP000030765"/>
    </source>
</evidence>
<dbReference type="EMBL" id="ATLV01026866">
    <property type="status" value="NOT_ANNOTATED_CDS"/>
    <property type="molecule type" value="Genomic_DNA"/>
</dbReference>
<dbReference type="CDD" id="cd17386">
    <property type="entry name" value="MFS_SLC46"/>
    <property type="match status" value="1"/>
</dbReference>
<dbReference type="GO" id="GO:0005525">
    <property type="term" value="F:GTP binding"/>
    <property type="evidence" value="ECO:0007669"/>
    <property type="project" value="UniProtKB-KW"/>
</dbReference>
<comment type="subcellular location">
    <subcellularLocation>
        <location evidence="1">Cytoplasm</location>
    </subcellularLocation>
</comment>
<dbReference type="Gene3D" id="1.10.1370.30">
    <property type="match status" value="2"/>
</dbReference>
<dbReference type="InterPro" id="IPR018297">
    <property type="entry name" value="A/G_cyclase_CS"/>
</dbReference>
<dbReference type="SUPFAM" id="SSF111126">
    <property type="entry name" value="Ligand-binding domain in the NO signalling and Golgi transport"/>
    <property type="match status" value="1"/>
</dbReference>
<evidence type="ECO:0000256" key="14">
    <source>
        <dbReference type="ARBA" id="ARBA00023180"/>
    </source>
</evidence>
<evidence type="ECO:0000256" key="3">
    <source>
        <dbReference type="ARBA" id="ARBA00022490"/>
    </source>
</evidence>
<dbReference type="EnsemblMetazoa" id="ASIC021928-RA">
    <property type="protein sequence ID" value="ASIC021928-PA"/>
    <property type="gene ID" value="ASIC021928"/>
</dbReference>
<feature type="transmembrane region" description="Helical" evidence="31">
    <location>
        <begin position="299"/>
        <end position="323"/>
    </location>
</feature>
<feature type="transmembrane region" description="Helical" evidence="31">
    <location>
        <begin position="104"/>
        <end position="123"/>
    </location>
</feature>
<dbReference type="GO" id="GO:0004180">
    <property type="term" value="F:carboxypeptidase activity"/>
    <property type="evidence" value="ECO:0007669"/>
    <property type="project" value="UniProtKB-KW"/>
</dbReference>
<evidence type="ECO:0000256" key="24">
    <source>
        <dbReference type="PIRSR" id="PIRSR601548-4"/>
    </source>
</evidence>
<keyword evidence="9 29" id="KW-0378">Hydrolase</keyword>
<dbReference type="VEuPathDB" id="VectorBase:ASIC021928"/>
<dbReference type="FunFam" id="1.10.1370.30:FF:000004">
    <property type="entry name" value="Angiotensin-converting enzyme"/>
    <property type="match status" value="2"/>
</dbReference>
<dbReference type="PANTHER" id="PTHR10514:SF27">
    <property type="entry name" value="ANGIOTENSIN-CONVERTING ENZYME"/>
    <property type="match status" value="1"/>
</dbReference>
<evidence type="ECO:0000313" key="33">
    <source>
        <dbReference type="EMBL" id="KFB53427.1"/>
    </source>
</evidence>
<sequence length="2420" mass="276505">MRDPKPPNGLEKGAIELKEEKKKPSTLRDKYLYFKRNITVEPMLACYIMPSVLAGLATQNLNLEKACRVNLAYGDEICDALTRRDTANYTHEEEMVQHIVARMAGWKTVLQSALPCMLILFWGSWSDRHGRRKPCMLIPIIGEFMTAIGLILCTYFESVPMEVAGITEALFPALTGGWFTMFMGVFSYIADVTTVEERTLRIGIVNLCFSLGVPIGMAFSGILLKQIGFYGVFSISASLYLLAFFYGAFVVKEVNIVNEKERLRAKERGLLADFFDREHVLETFRVAFKVGARQRRLRVIMLMIVVMVVIGPLHGEMAVIYLFTRYRFNWSEVEFSFFSTYGMLTGLIGTVFSVGVFSHLLKIDDALIGVMSCMSKILSSFVYAFAVTTWQLYLGPVIEMLNGTSFISMRSIASKLVASDELGKVNSLFGVAEALMPLVYAPMYTTVYSLTINVLPGAFFLLGGALTSPAVVIFLWMYGVHKREARELAEEKRDEQDKYLQLGESGEINGGRMIAKEKPAAFVVDVVNAAFEDDNMTTPAALVHCKLTTLSLPQVVVQRDELTEEEMVAALEQYDKDVRDHCNRNVIAEWNVATDSENVELQEVQNNVSLEFAKFRNDYYELYFKAANVESYQSEKVRKQLRLLKDLDTAALPAEKLATLNRVMHKMDTAYQLAEVCPYNNQQCGPFDSKWTLDPELDQVLAESTDYDELVYAWRSWRDESGKKMRSDYKDYVELVNEAARMNGYDDYGSLWRSKYDDSHLRETLDRLWSEVEPLYDELHTYVRYRLFELYGERMDEDNPMIPAHLLGNMWAQSWVNLYDRLKPFPNASLVDVTAKMKELGYNATKMFEMSDEFYQSLGLPSSAMSYGPKAVIEKPPQKIVCHASAWDFCDGEDFRIKMCTSVNMEDFVTVHHEMGHIMYYLLYKEQPYLFRTGATPAFHEAVGDTIALSVSTPNHLRKVGLLDEYADSQADNINALFEMALERVAFLPFGYLIDMWRWDVFSGAVNESQWNAHWWKLREKYQKVYAPVERTENDFDPGAKYHIPASSQYIAYFLAHILEFQFYRSLCVEAGQYDPTKESSQPLHKCDFYESKAAGEKLREGLSLGYSEDWQEALEKLTGERDISGKALLEYFEPLYQFLKEENRKFKAAEMEQIVERYSEQYSLACNAQVKAQYATQVDVGNPQLQQELTEVMNANTQFVLDNYNRFFADVDPTMFADPIVSRQLQFLTEISVNKLPQEDLSKLHYALGRMQNTYSSAKICPFTDQTCKTSAALSLDPELYEVMAKSENYDELLYTWQQWRRSTGRQMKRDYSDYVEIMNRAAKLGGYDDMGELWRGAFEQEDFVDGMKRLWSELQPFYGELHAYVRRQLKAIYGDRMEEHTGKKDTIPAHLLGNMWAQSWVNLYDRTKPFANTVELDITETLKAKNYTTRQLFEIANDFYVGLGLPDNSMSYDVARGAMIEKPTDGRVVTCHASAWDFCDRQDFRIKMCTRMNMEDFVTIHHEMGHINYYILYKDQPVTLRSGANPGFHEAVGDTISLSVATPKHFEKIGLLEGYNDSYEENINALYQKALDRVAFLPFGLLIDMWRWEIFAGKVDYSRWNERWWELREEYQKVSAPVERDSDDFDPGAKYHIPFDSQYVSYFIAHILDLQLHKALCLAADQYDPNEPEKPLHKCDIAGSRSAGDLLRAGLSLGRSVHWSEALKAMTGETELRTDALLEYYKPLYEFLKEENAKAGCSRATLGSMLFVLLPLLLCFFRSRLIGFLLFIPHVSSCLLRFLSNTQLEYGEFVWRQALLTTGCKNTVFNTHQLYPDSLIPDLAAALSAITGKPFDEFMIFFGRCFVRFFSNFGYDELIKATGRYFCDFLHSVDNIHLQMRFTYRKMKSPSMQLTEVDEHGAVLVYRSTRTGFSKYLRGQLLEIAKQLYGMDVSIKVLESQNDNPGGTSGPISIQGGLKTVIVKYRLDFDNREYMQRRVHIKAHPSQLQLTPVNSMLLLNLFPFALILNEEMKITAVGEKLIESWMLNNVNRSPTELIGAKVTEHFKLRRPSGITFTWENIKRLQTVLFEIQLLKGSSAKGAKDPAKSIEYQPAPSQAERTTASEDASKLMSSIPRRGSQGLRSILLKGEMRYIKDINSLVFLCSPLINNLEELREMGLYLNDLNPHGLSREMVFSGFSHYSRLDLMCEREEQRAEELETSLALADSWKRQGDELLYSMIPRSIAERLREGQNPHETCQSFEEVTVLFAEVQETITGDDSIKYAMTTVNTLNAAFSAFDELINSPMAYKVETVGKVYMAVSGAPDINPFHAQHMADLALDMLHSIRELNLPGVGVKIGFHSGPIVAGIVGLKVPRYCLFGDTVNTASRMESSGDTDRIQVSGYTAQKLKKLGYALSYRGKVAVKGKGDMETFWLEGAPSKPK</sequence>
<comment type="cofactor">
    <cofactor evidence="29">
        <name>Zn(2+)</name>
        <dbReference type="ChEBI" id="CHEBI:29105"/>
    </cofactor>
    <text evidence="29">Binds 2 Zn(2+) ions per subunit.</text>
</comment>
<protein>
    <recommendedName>
        <fullName evidence="18 29">Angiotensin-converting enzyme</fullName>
        <ecNumber evidence="29">3.4.-.-</ecNumber>
    </recommendedName>
</protein>
<gene>
    <name evidence="33" type="ORF">ZHAS_00021928</name>
</gene>
<organism evidence="34 35">
    <name type="scientific">Anopheles sinensis</name>
    <name type="common">Mosquito</name>
    <dbReference type="NCBI Taxonomy" id="74873"/>
    <lineage>
        <taxon>Eukaryota</taxon>
        <taxon>Metazoa</taxon>
        <taxon>Ecdysozoa</taxon>
        <taxon>Arthropoda</taxon>
        <taxon>Hexapoda</taxon>
        <taxon>Insecta</taxon>
        <taxon>Pterygota</taxon>
        <taxon>Neoptera</taxon>
        <taxon>Endopterygota</taxon>
        <taxon>Diptera</taxon>
        <taxon>Nematocera</taxon>
        <taxon>Culicoidea</taxon>
        <taxon>Culicidae</taxon>
        <taxon>Anophelinae</taxon>
        <taxon>Anopheles</taxon>
    </lineage>
</organism>
<feature type="disulfide bond" evidence="24">
    <location>
        <begin position="1068"/>
        <end position="1087"/>
    </location>
</feature>
<evidence type="ECO:0000256" key="13">
    <source>
        <dbReference type="ARBA" id="ARBA00023157"/>
    </source>
</evidence>
<feature type="active site" description="Proton acceptor 1" evidence="19">
    <location>
        <position position="914"/>
    </location>
</feature>
<evidence type="ECO:0000256" key="21">
    <source>
        <dbReference type="PIRSR" id="PIRSR601548-11"/>
    </source>
</evidence>
<comment type="caution">
    <text evidence="28">Lacks conserved residue(s) required for the propagation of feature annotation.</text>
</comment>
<dbReference type="PROSITE" id="PS52011">
    <property type="entry name" value="PEPTIDASE_M2"/>
    <property type="match status" value="2"/>
</dbReference>
<evidence type="ECO:0000256" key="28">
    <source>
        <dbReference type="PROSITE-ProRule" id="PRU01355"/>
    </source>
</evidence>
<dbReference type="GO" id="GO:0008241">
    <property type="term" value="F:peptidyl-dipeptidase activity"/>
    <property type="evidence" value="ECO:0007669"/>
    <property type="project" value="UniProtKB-EC"/>
</dbReference>
<dbReference type="CDD" id="cd07302">
    <property type="entry name" value="CHD"/>
    <property type="match status" value="1"/>
</dbReference>
<evidence type="ECO:0000256" key="20">
    <source>
        <dbReference type="PIRSR" id="PIRSR601548-10"/>
    </source>
</evidence>
<feature type="active site" description="Proton acceptor 2" evidence="21">
    <location>
        <position position="1505"/>
    </location>
</feature>
<keyword evidence="3" id="KW-0963">Cytoplasm</keyword>
<dbReference type="VEuPathDB" id="VectorBase:ASIS022770"/>
<reference evidence="34" key="2">
    <citation type="submission" date="2020-05" db="UniProtKB">
        <authorList>
            <consortium name="EnsemblMetazoa"/>
        </authorList>
    </citation>
    <scope>IDENTIFICATION</scope>
</reference>
<evidence type="ECO:0000256" key="19">
    <source>
        <dbReference type="PIRSR" id="PIRSR601548-1"/>
    </source>
</evidence>
<dbReference type="Gene3D" id="3.90.1520.10">
    <property type="entry name" value="H-NOX domain"/>
    <property type="match status" value="1"/>
</dbReference>
<dbReference type="GO" id="GO:0006508">
    <property type="term" value="P:proteolysis"/>
    <property type="evidence" value="ECO:0007669"/>
    <property type="project" value="UniProtKB-KW"/>
</dbReference>
<keyword evidence="13 24" id="KW-1015">Disulfide bond</keyword>
<feature type="disulfide bond" evidence="24 28">
    <location>
        <begin position="882"/>
        <end position="900"/>
    </location>
</feature>
<keyword evidence="7" id="KW-0732">Signal</keyword>
<evidence type="ECO:0000256" key="18">
    <source>
        <dbReference type="ARBA" id="ARBA00039858"/>
    </source>
</evidence>
<evidence type="ECO:0000256" key="10">
    <source>
        <dbReference type="ARBA" id="ARBA00022833"/>
    </source>
</evidence>
<dbReference type="EMBL" id="KE525420">
    <property type="protein sequence ID" value="KFB53427.1"/>
    <property type="molecule type" value="Genomic_DNA"/>
</dbReference>
<dbReference type="GO" id="GO:0005737">
    <property type="term" value="C:cytoplasm"/>
    <property type="evidence" value="ECO:0007669"/>
    <property type="project" value="UniProtKB-SubCell"/>
</dbReference>
<evidence type="ECO:0000259" key="32">
    <source>
        <dbReference type="PROSITE" id="PS50125"/>
    </source>
</evidence>
<comment type="similarity">
    <text evidence="2 28 29">Belongs to the peptidase M2 family.</text>
</comment>
<keyword evidence="31" id="KW-0472">Membrane</keyword>
<evidence type="ECO:0000256" key="6">
    <source>
        <dbReference type="ARBA" id="ARBA00022723"/>
    </source>
</evidence>
<feature type="transmembrane region" description="Helical" evidence="31">
    <location>
        <begin position="135"/>
        <end position="157"/>
    </location>
</feature>
<evidence type="ECO:0000256" key="16">
    <source>
        <dbReference type="ARBA" id="ARBA00023293"/>
    </source>
</evidence>
<dbReference type="GO" id="GO:0046872">
    <property type="term" value="F:metal ion binding"/>
    <property type="evidence" value="ECO:0007669"/>
    <property type="project" value="UniProtKB-KW"/>
</dbReference>
<feature type="transmembrane region" description="Helical" evidence="31">
    <location>
        <begin position="366"/>
        <end position="386"/>
    </location>
</feature>
<dbReference type="GO" id="GO:0020037">
    <property type="term" value="F:heme binding"/>
    <property type="evidence" value="ECO:0007669"/>
    <property type="project" value="InterPro"/>
</dbReference>
<evidence type="ECO:0000256" key="29">
    <source>
        <dbReference type="RuleBase" id="RU361144"/>
    </source>
</evidence>
<feature type="active site" description="Proton donor 1" evidence="19">
    <location>
        <position position="1043"/>
    </location>
</feature>
<dbReference type="Pfam" id="PF07700">
    <property type="entry name" value="HNOB"/>
    <property type="match status" value="1"/>
</dbReference>
<reference evidence="33 35" key="1">
    <citation type="journal article" date="2014" name="BMC Genomics">
        <title>Genome sequence of Anopheles sinensis provides insight into genetics basis of mosquito competence for malaria parasites.</title>
        <authorList>
            <person name="Zhou D."/>
            <person name="Zhang D."/>
            <person name="Ding G."/>
            <person name="Shi L."/>
            <person name="Hou Q."/>
            <person name="Ye Y."/>
            <person name="Xu Y."/>
            <person name="Zhou H."/>
            <person name="Xiong C."/>
            <person name="Li S."/>
            <person name="Yu J."/>
            <person name="Hong S."/>
            <person name="Yu X."/>
            <person name="Zou P."/>
            <person name="Chen C."/>
            <person name="Chang X."/>
            <person name="Wang W."/>
            <person name="Lv Y."/>
            <person name="Sun Y."/>
            <person name="Ma L."/>
            <person name="Shen B."/>
            <person name="Zhu C."/>
        </authorList>
    </citation>
    <scope>NUCLEOTIDE SEQUENCE [LARGE SCALE GENOMIC DNA]</scope>
</reference>
<feature type="region of interest" description="Disordered" evidence="30">
    <location>
        <begin position="2078"/>
        <end position="2110"/>
    </location>
</feature>
<evidence type="ECO:0000256" key="9">
    <source>
        <dbReference type="ARBA" id="ARBA00022801"/>
    </source>
</evidence>
<dbReference type="InterPro" id="IPR011701">
    <property type="entry name" value="MFS"/>
</dbReference>
<dbReference type="EMBL" id="ATLV01026865">
    <property type="status" value="NOT_ANNOTATED_CDS"/>
    <property type="molecule type" value="Genomic_DNA"/>
</dbReference>
<dbReference type="InterPro" id="IPR042463">
    <property type="entry name" value="HNOB_dom_associated_sf"/>
</dbReference>
<dbReference type="STRING" id="74873.A0A084WT83"/>
<dbReference type="SUPFAM" id="SSF103473">
    <property type="entry name" value="MFS general substrate transporter"/>
    <property type="match status" value="1"/>
</dbReference>
<keyword evidence="8" id="KW-0547">Nucleotide-binding</keyword>
<evidence type="ECO:0000256" key="31">
    <source>
        <dbReference type="SAM" id="Phobius"/>
    </source>
</evidence>
<dbReference type="EC" id="3.4.-.-" evidence="29"/>
<evidence type="ECO:0000256" key="22">
    <source>
        <dbReference type="PIRSR" id="PIRSR601548-2"/>
    </source>
</evidence>
<evidence type="ECO:0000256" key="23">
    <source>
        <dbReference type="PIRSR" id="PIRSR601548-3"/>
    </source>
</evidence>
<dbReference type="VEuPathDB" id="VectorBase:ASIS016551"/>
<dbReference type="GO" id="GO:0035556">
    <property type="term" value="P:intracellular signal transduction"/>
    <property type="evidence" value="ECO:0007669"/>
    <property type="project" value="InterPro"/>
</dbReference>
<dbReference type="Pfam" id="PF07701">
    <property type="entry name" value="HNOBA"/>
    <property type="match status" value="1"/>
</dbReference>
<dbReference type="Pfam" id="PF00211">
    <property type="entry name" value="Guanylate_cyc"/>
    <property type="match status" value="1"/>
</dbReference>
<dbReference type="Gene3D" id="1.20.1250.20">
    <property type="entry name" value="MFS general substrate transporter like domains"/>
    <property type="match status" value="1"/>
</dbReference>
<dbReference type="PROSITE" id="PS50125">
    <property type="entry name" value="GUANYLATE_CYCLASE_2"/>
    <property type="match status" value="1"/>
</dbReference>
<comment type="catalytic activity">
    <reaction evidence="17">
        <text>Release of a C-terminal dipeptide, oligopeptide-|-Xaa-Yaa, when Xaa is not Pro, and Yaa is neither Asp nor Glu. Thus, conversion of angiotensin I to angiotensin II, with increase in vasoconstrictor activity, but no action on angiotensin II.</text>
        <dbReference type="EC" id="3.4.15.1"/>
    </reaction>
</comment>
<dbReference type="OrthoDB" id="10029630at2759"/>
<feature type="disulfide bond" evidence="28">
    <location>
        <begin position="1659"/>
        <end position="1677"/>
    </location>
</feature>
<feature type="glycosylation site" description="N-linked (GlcNAc...) asparagine; partial" evidence="20">
    <location>
        <position position="681"/>
    </location>
</feature>
<feature type="transmembrane region" description="Helical" evidence="31">
    <location>
        <begin position="169"/>
        <end position="190"/>
    </location>
</feature>
<dbReference type="Gene3D" id="3.30.450.260">
    <property type="entry name" value="Haem NO binding associated domain"/>
    <property type="match status" value="1"/>
</dbReference>
<dbReference type="Gene3D" id="3.30.70.1230">
    <property type="entry name" value="Nucleotide cyclase"/>
    <property type="match status" value="1"/>
</dbReference>
<dbReference type="PRINTS" id="PR00791">
    <property type="entry name" value="PEPDIPTASEA"/>
</dbReference>
<proteinExistence type="inferred from homology"/>
<dbReference type="InterPro" id="IPR001054">
    <property type="entry name" value="A/G_cyclase"/>
</dbReference>
<keyword evidence="11 29" id="KW-0482">Metalloprotease</keyword>
<evidence type="ECO:0000256" key="26">
    <source>
        <dbReference type="PIRSR" id="PIRSR601548-6"/>
    </source>
</evidence>
<feature type="binding site" evidence="27">
    <location>
        <position position="913"/>
    </location>
    <ligand>
        <name>Zn(2+)</name>
        <dbReference type="ChEBI" id="CHEBI:29105"/>
        <label>2</label>
        <note>catalytic</note>
    </ligand>
</feature>
<keyword evidence="10 23" id="KW-0862">Zinc</keyword>
<keyword evidence="5 29" id="KW-0645">Protease</keyword>
<keyword evidence="31" id="KW-0812">Transmembrane</keyword>
<keyword evidence="4 29" id="KW-0121">Carboxypeptidase</keyword>
<feature type="binding site" evidence="22">
    <location>
        <position position="756"/>
    </location>
    <ligand>
        <name>chloride</name>
        <dbReference type="ChEBI" id="CHEBI:17996"/>
        <label>1</label>
    </ligand>
</feature>
<name>A0A084WT83_ANOSI</name>
<feature type="binding site" evidence="23">
    <location>
        <position position="913"/>
    </location>
    <ligand>
        <name>Zn(2+)</name>
        <dbReference type="ChEBI" id="CHEBI:29105"/>
        <label>1</label>
        <note>catalytic</note>
    </ligand>
</feature>
<dbReference type="SMART" id="SM00044">
    <property type="entry name" value="CYCc"/>
    <property type="match status" value="1"/>
</dbReference>
<evidence type="ECO:0000256" key="4">
    <source>
        <dbReference type="ARBA" id="ARBA00022645"/>
    </source>
</evidence>
<dbReference type="Proteomes" id="UP000030765">
    <property type="component" value="Unassembled WGS sequence"/>
</dbReference>
<evidence type="ECO:0000256" key="8">
    <source>
        <dbReference type="ARBA" id="ARBA00022741"/>
    </source>
</evidence>
<dbReference type="InterPro" id="IPR038158">
    <property type="entry name" value="H-NOX_domain_sf"/>
</dbReference>
<feature type="active site" description="Proton donor 2" evidence="26">
    <location>
        <position position="1043"/>
    </location>
</feature>
<feature type="active site" description="Proton acceptor 2" evidence="26">
    <location>
        <position position="914"/>
    </location>
</feature>
<evidence type="ECO:0000256" key="5">
    <source>
        <dbReference type="ARBA" id="ARBA00022670"/>
    </source>
</evidence>
<evidence type="ECO:0000256" key="12">
    <source>
        <dbReference type="ARBA" id="ARBA00023134"/>
    </source>
</evidence>
<evidence type="ECO:0000256" key="27">
    <source>
        <dbReference type="PIRSR" id="PIRSR601548-8"/>
    </source>
</evidence>
<dbReference type="InterPro" id="IPR029787">
    <property type="entry name" value="Nucleotide_cyclase"/>
</dbReference>
<evidence type="ECO:0000313" key="34">
    <source>
        <dbReference type="EnsemblMetazoa" id="ASIC021928-PA"/>
    </source>
</evidence>
<evidence type="ECO:0000256" key="11">
    <source>
        <dbReference type="ARBA" id="ARBA00023049"/>
    </source>
</evidence>
<dbReference type="SUPFAM" id="SSF55486">
    <property type="entry name" value="Metalloproteases ('zincins'), catalytic domain"/>
    <property type="match status" value="2"/>
</dbReference>
<dbReference type="Pfam" id="PF07690">
    <property type="entry name" value="MFS_1"/>
    <property type="match status" value="1"/>
</dbReference>
<feature type="disulfide bond" evidence="28">
    <location>
        <begin position="1473"/>
        <end position="1491"/>
    </location>
</feature>
<feature type="binding site" evidence="23">
    <location>
        <position position="917"/>
    </location>
    <ligand>
        <name>Zn(2+)</name>
        <dbReference type="ChEBI" id="CHEBI:29105"/>
        <label>1</label>
        <note>catalytic</note>
    </ligand>
</feature>
<feature type="binding site" evidence="23">
    <location>
        <position position="941"/>
    </location>
    <ligand>
        <name>Zn(2+)</name>
        <dbReference type="ChEBI" id="CHEBI:29105"/>
        <label>1</label>
        <note>catalytic</note>
    </ligand>
</feature>
<dbReference type="SUPFAM" id="SSF55073">
    <property type="entry name" value="Nucleotide cyclase"/>
    <property type="match status" value="1"/>
</dbReference>
<dbReference type="Pfam" id="PF01401">
    <property type="entry name" value="Peptidase_M2"/>
    <property type="match status" value="2"/>
</dbReference>
<feature type="domain" description="Guanylate cyclase" evidence="32">
    <location>
        <begin position="2243"/>
        <end position="2368"/>
    </location>
</feature>
<dbReference type="InterPro" id="IPR011644">
    <property type="entry name" value="Heme_NO-bd"/>
</dbReference>
<dbReference type="CDD" id="cd06461">
    <property type="entry name" value="M2_ACE"/>
    <property type="match status" value="2"/>
</dbReference>
<keyword evidence="12" id="KW-0342">GTP-binding</keyword>
<dbReference type="VEuPathDB" id="VectorBase:ASIS009883"/>
<feature type="transmembrane region" description="Helical" evidence="31">
    <location>
        <begin position="335"/>
        <end position="357"/>
    </location>
</feature>
<keyword evidence="14 20" id="KW-0325">Glycoprotein</keyword>
<dbReference type="PANTHER" id="PTHR10514">
    <property type="entry name" value="ANGIOTENSIN-CONVERTING ENZYME"/>
    <property type="match status" value="1"/>
</dbReference>
<dbReference type="InterPro" id="IPR024096">
    <property type="entry name" value="NO_sig/Golgi_transp_ligand-bd"/>
</dbReference>